<feature type="domain" description="MEDS" evidence="1">
    <location>
        <begin position="20"/>
        <end position="48"/>
    </location>
</feature>
<protein>
    <recommendedName>
        <fullName evidence="1">MEDS domain-containing protein</fullName>
    </recommendedName>
</protein>
<dbReference type="EMBL" id="LAZR01008905">
    <property type="protein sequence ID" value="KKM75836.1"/>
    <property type="molecule type" value="Genomic_DNA"/>
</dbReference>
<accession>A0A0F9KM60</accession>
<evidence type="ECO:0000313" key="2">
    <source>
        <dbReference type="EMBL" id="KKM75836.1"/>
    </source>
</evidence>
<comment type="caution">
    <text evidence="2">The sequence shown here is derived from an EMBL/GenBank/DDBJ whole genome shotgun (WGS) entry which is preliminary data.</text>
</comment>
<feature type="non-terminal residue" evidence="2">
    <location>
        <position position="48"/>
    </location>
</feature>
<gene>
    <name evidence="2" type="ORF">LCGC14_1386150</name>
</gene>
<reference evidence="2" key="1">
    <citation type="journal article" date="2015" name="Nature">
        <title>Complex archaea that bridge the gap between prokaryotes and eukaryotes.</title>
        <authorList>
            <person name="Spang A."/>
            <person name="Saw J.H."/>
            <person name="Jorgensen S.L."/>
            <person name="Zaremba-Niedzwiedzka K."/>
            <person name="Martijn J."/>
            <person name="Lind A.E."/>
            <person name="van Eijk R."/>
            <person name="Schleper C."/>
            <person name="Guy L."/>
            <person name="Ettema T.J."/>
        </authorList>
    </citation>
    <scope>NUCLEOTIDE SEQUENCE</scope>
</reference>
<dbReference type="InterPro" id="IPR025847">
    <property type="entry name" value="MEDS_domain"/>
</dbReference>
<dbReference type="AlphaFoldDB" id="A0A0F9KM60"/>
<evidence type="ECO:0000259" key="1">
    <source>
        <dbReference type="Pfam" id="PF14417"/>
    </source>
</evidence>
<proteinExistence type="predicted"/>
<name>A0A0F9KM60_9ZZZZ</name>
<organism evidence="2">
    <name type="scientific">marine sediment metagenome</name>
    <dbReference type="NCBI Taxonomy" id="412755"/>
    <lineage>
        <taxon>unclassified sequences</taxon>
        <taxon>metagenomes</taxon>
        <taxon>ecological metagenomes</taxon>
    </lineage>
</organism>
<sequence length="48" mass="5604">MTETTRKIGIEVLEDCPWGTHICLFYENKEDLLETLVPYFKAGLENNE</sequence>
<dbReference type="Pfam" id="PF14417">
    <property type="entry name" value="MEDS"/>
    <property type="match status" value="1"/>
</dbReference>